<evidence type="ECO:0000313" key="2">
    <source>
        <dbReference type="EMBL" id="MDA2814988.1"/>
    </source>
</evidence>
<feature type="chain" id="PRO_5045447408" evidence="1">
    <location>
        <begin position="27"/>
        <end position="81"/>
    </location>
</feature>
<keyword evidence="1" id="KW-0732">Signal</keyword>
<gene>
    <name evidence="2" type="ORF">O4J56_30365</name>
</gene>
<feature type="signal peptide" evidence="1">
    <location>
        <begin position="1"/>
        <end position="26"/>
    </location>
</feature>
<name>A0ABT4UDK1_9ACTN</name>
<keyword evidence="3" id="KW-1185">Reference proteome</keyword>
<dbReference type="Proteomes" id="UP001527866">
    <property type="component" value="Unassembled WGS sequence"/>
</dbReference>
<sequence length="81" mass="8247">MAIRRILAAVLVAAAALAAAPGTAAASDGPVTVTCSRMADFFIPMKECLDVCAEKQDAPAVKVTECVNVDGDAFACECDAL</sequence>
<organism evidence="2 3">
    <name type="scientific">Nocardiopsis endophytica</name>
    <dbReference type="NCBI Taxonomy" id="3018445"/>
    <lineage>
        <taxon>Bacteria</taxon>
        <taxon>Bacillati</taxon>
        <taxon>Actinomycetota</taxon>
        <taxon>Actinomycetes</taxon>
        <taxon>Streptosporangiales</taxon>
        <taxon>Nocardiopsidaceae</taxon>
        <taxon>Nocardiopsis</taxon>
    </lineage>
</organism>
<evidence type="ECO:0000313" key="3">
    <source>
        <dbReference type="Proteomes" id="UP001527866"/>
    </source>
</evidence>
<accession>A0ABT4UDK1</accession>
<dbReference type="EMBL" id="JAQFWQ010000158">
    <property type="protein sequence ID" value="MDA2814988.1"/>
    <property type="molecule type" value="Genomic_DNA"/>
</dbReference>
<protein>
    <submittedName>
        <fullName evidence="2">Uncharacterized protein</fullName>
    </submittedName>
</protein>
<dbReference type="RefSeq" id="WP_270690561.1">
    <property type="nucleotide sequence ID" value="NZ_JAQFWQ010000158.1"/>
</dbReference>
<comment type="caution">
    <text evidence="2">The sequence shown here is derived from an EMBL/GenBank/DDBJ whole genome shotgun (WGS) entry which is preliminary data.</text>
</comment>
<reference evidence="2 3" key="1">
    <citation type="submission" date="2023-01" db="EMBL/GenBank/DDBJ databases">
        <title>Draft genome sequence of Nocardiopsis sp. RSe5-2 isolated from halophytes.</title>
        <authorList>
            <person name="Duangmal K."/>
            <person name="Chantavorakit T."/>
        </authorList>
    </citation>
    <scope>NUCLEOTIDE SEQUENCE [LARGE SCALE GENOMIC DNA]</scope>
    <source>
        <strain evidence="2 3">RSe5-2</strain>
    </source>
</reference>
<proteinExistence type="predicted"/>
<evidence type="ECO:0000256" key="1">
    <source>
        <dbReference type="SAM" id="SignalP"/>
    </source>
</evidence>